<dbReference type="Proteomes" id="UP001396898">
    <property type="component" value="Unassembled WGS sequence"/>
</dbReference>
<evidence type="ECO:0000256" key="1">
    <source>
        <dbReference type="SAM" id="MobiDB-lite"/>
    </source>
</evidence>
<name>A0ABR1R0V7_9PEZI</name>
<accession>A0ABR1R0V7</accession>
<feature type="region of interest" description="Disordered" evidence="1">
    <location>
        <begin position="1"/>
        <end position="76"/>
    </location>
</feature>
<keyword evidence="3" id="KW-1185">Reference proteome</keyword>
<reference evidence="2 3" key="1">
    <citation type="submission" date="2023-01" db="EMBL/GenBank/DDBJ databases">
        <title>Analysis of 21 Apiospora genomes using comparative genomics revels a genus with tremendous synthesis potential of carbohydrate active enzymes and secondary metabolites.</title>
        <authorList>
            <person name="Sorensen T."/>
        </authorList>
    </citation>
    <scope>NUCLEOTIDE SEQUENCE [LARGE SCALE GENOMIC DNA]</scope>
    <source>
        <strain evidence="2 3">CBS 20057</strain>
    </source>
</reference>
<feature type="compositionally biased region" description="Low complexity" evidence="1">
    <location>
        <begin position="52"/>
        <end position="64"/>
    </location>
</feature>
<feature type="compositionally biased region" description="Basic residues" evidence="1">
    <location>
        <begin position="187"/>
        <end position="200"/>
    </location>
</feature>
<evidence type="ECO:0000313" key="3">
    <source>
        <dbReference type="Proteomes" id="UP001396898"/>
    </source>
</evidence>
<feature type="region of interest" description="Disordered" evidence="1">
    <location>
        <begin position="170"/>
        <end position="203"/>
    </location>
</feature>
<comment type="caution">
    <text evidence="2">The sequence shown here is derived from an EMBL/GenBank/DDBJ whole genome shotgun (WGS) entry which is preliminary data.</text>
</comment>
<dbReference type="EMBL" id="JAQQWI010000024">
    <property type="protein sequence ID" value="KAK7994570.1"/>
    <property type="molecule type" value="Genomic_DNA"/>
</dbReference>
<organism evidence="2 3">
    <name type="scientific">Apiospora marii</name>
    <dbReference type="NCBI Taxonomy" id="335849"/>
    <lineage>
        <taxon>Eukaryota</taxon>
        <taxon>Fungi</taxon>
        <taxon>Dikarya</taxon>
        <taxon>Ascomycota</taxon>
        <taxon>Pezizomycotina</taxon>
        <taxon>Sordariomycetes</taxon>
        <taxon>Xylariomycetidae</taxon>
        <taxon>Amphisphaeriales</taxon>
        <taxon>Apiosporaceae</taxon>
        <taxon>Apiospora</taxon>
    </lineage>
</organism>
<feature type="compositionally biased region" description="Low complexity" evidence="1">
    <location>
        <begin position="18"/>
        <end position="31"/>
    </location>
</feature>
<gene>
    <name evidence="2" type="ORF">PG991_016158</name>
</gene>
<evidence type="ECO:0000313" key="2">
    <source>
        <dbReference type="EMBL" id="KAK7994570.1"/>
    </source>
</evidence>
<proteinExistence type="predicted"/>
<protein>
    <submittedName>
        <fullName evidence="2">Uncharacterized protein</fullName>
    </submittedName>
</protein>
<sequence length="255" mass="27156">MSQAKPSWASLLLQSTPRSRASAGSGAAYSSEPPDDGASNRNSAADPPQDKVNNNSSAAASVAVQSPATTTMPPPRRVAMISGHIDLSPEEFARGYHAQLDAALEKGDAFIMGDAKGADELALAYLLAKDPSTAAAVAGRITVYASRQANVARLEQTGVKVALAEMHNALPAEGDGRGHGRGQQQRGPRKGGRGREHHLRRDAMMTGNSDYDILWVRTEAESRALYGDKYRPRVSATELNRQRRAEILARQGGSN</sequence>